<name>E4N3J4_KITSK</name>
<dbReference type="KEGG" id="ksk:KSE_69700"/>
<proteinExistence type="predicted"/>
<keyword evidence="2" id="KW-1185">Reference proteome</keyword>
<dbReference type="eggNOG" id="ENOG5030HEZ">
    <property type="taxonomic scope" value="Bacteria"/>
</dbReference>
<dbReference type="AlphaFoldDB" id="E4N3J4"/>
<sequence>MSGDLELHYANLDSAIDDLAASFRQMVEQNEETMSKLKQVLGTELIGQFSGAADAFSLQLSGADTRMSTKIEEAKTVLGEMRDTIRDADMLASTHFDHTRG</sequence>
<dbReference type="RefSeq" id="WP_014140019.1">
    <property type="nucleotide sequence ID" value="NC_016109.1"/>
</dbReference>
<protein>
    <recommendedName>
        <fullName evidence="3">ESAT-6-like protein</fullName>
    </recommendedName>
</protein>
<evidence type="ECO:0000313" key="1">
    <source>
        <dbReference type="EMBL" id="BAJ32728.1"/>
    </source>
</evidence>
<dbReference type="Proteomes" id="UP000007076">
    <property type="component" value="Chromosome"/>
</dbReference>
<reference evidence="1 2" key="1">
    <citation type="journal article" date="2010" name="DNA Res.">
        <title>Genome sequence of Kitasatospora setae NBRC 14216T: an evolutionary snapshot of the family Streptomycetaceae.</title>
        <authorList>
            <person name="Ichikawa N."/>
            <person name="Oguchi A."/>
            <person name="Ikeda H."/>
            <person name="Ishikawa J."/>
            <person name="Kitani S."/>
            <person name="Watanabe Y."/>
            <person name="Nakamura S."/>
            <person name="Katano Y."/>
            <person name="Kishi E."/>
            <person name="Sasagawa M."/>
            <person name="Ankai A."/>
            <person name="Fukui S."/>
            <person name="Hashimoto Y."/>
            <person name="Kamata S."/>
            <person name="Otoguro M."/>
            <person name="Tanikawa S."/>
            <person name="Nihira T."/>
            <person name="Horinouchi S."/>
            <person name="Ohnishi Y."/>
            <person name="Hayakawa M."/>
            <person name="Kuzuyama T."/>
            <person name="Arisawa A."/>
            <person name="Nomoto F."/>
            <person name="Miura H."/>
            <person name="Takahashi Y."/>
            <person name="Fujita N."/>
        </authorList>
    </citation>
    <scope>NUCLEOTIDE SEQUENCE [LARGE SCALE GENOMIC DNA]</scope>
    <source>
        <strain evidence="2">ATCC 33774 / DSM 43861 / JCM 3304 / KCC A-0304 / NBRC 14216 / KM-6054</strain>
    </source>
</reference>
<organism evidence="1 2">
    <name type="scientific">Kitasatospora setae (strain ATCC 33774 / DSM 43861 / JCM 3304 / KCC A-0304 / NBRC 14216 / KM-6054)</name>
    <name type="common">Streptomyces setae</name>
    <dbReference type="NCBI Taxonomy" id="452652"/>
    <lineage>
        <taxon>Bacteria</taxon>
        <taxon>Bacillati</taxon>
        <taxon>Actinomycetota</taxon>
        <taxon>Actinomycetes</taxon>
        <taxon>Kitasatosporales</taxon>
        <taxon>Streptomycetaceae</taxon>
        <taxon>Kitasatospora</taxon>
    </lineage>
</organism>
<accession>E4N3J4</accession>
<dbReference type="PATRIC" id="fig|452652.3.peg.6998"/>
<dbReference type="EMBL" id="AP010968">
    <property type="protein sequence ID" value="BAJ32728.1"/>
    <property type="molecule type" value="Genomic_DNA"/>
</dbReference>
<dbReference type="STRING" id="452652.KSE_69700"/>
<gene>
    <name evidence="1" type="ordered locus">KSE_69700</name>
</gene>
<evidence type="ECO:0008006" key="3">
    <source>
        <dbReference type="Google" id="ProtNLM"/>
    </source>
</evidence>
<dbReference type="HOGENOM" id="CLU_2287755_0_0_11"/>
<evidence type="ECO:0000313" key="2">
    <source>
        <dbReference type="Proteomes" id="UP000007076"/>
    </source>
</evidence>